<feature type="domain" description="Glucose-methanol-choline oxidoreductase N-terminal" evidence="2">
    <location>
        <begin position="68"/>
        <end position="82"/>
    </location>
</feature>
<dbReference type="Gene3D" id="3.50.50.60">
    <property type="entry name" value="FAD/NAD(P)-binding domain"/>
    <property type="match status" value="1"/>
</dbReference>
<dbReference type="PROSITE" id="PS00624">
    <property type="entry name" value="GMC_OXRED_2"/>
    <property type="match status" value="1"/>
</dbReference>
<dbReference type="OrthoDB" id="269227at2759"/>
<evidence type="ECO:0000259" key="2">
    <source>
        <dbReference type="PROSITE" id="PS00624"/>
    </source>
</evidence>
<dbReference type="EMBL" id="ML987197">
    <property type="protein sequence ID" value="KAF2247328.1"/>
    <property type="molecule type" value="Genomic_DNA"/>
</dbReference>
<dbReference type="Gene3D" id="3.30.560.10">
    <property type="entry name" value="Glucose Oxidase, domain 3"/>
    <property type="match status" value="1"/>
</dbReference>
<dbReference type="InterPro" id="IPR007867">
    <property type="entry name" value="GMC_OxRtase_C"/>
</dbReference>
<reference evidence="3" key="1">
    <citation type="journal article" date="2020" name="Stud. Mycol.">
        <title>101 Dothideomycetes genomes: a test case for predicting lifestyles and emergence of pathogens.</title>
        <authorList>
            <person name="Haridas S."/>
            <person name="Albert R."/>
            <person name="Binder M."/>
            <person name="Bloem J."/>
            <person name="Labutti K."/>
            <person name="Salamov A."/>
            <person name="Andreopoulos B."/>
            <person name="Baker S."/>
            <person name="Barry K."/>
            <person name="Bills G."/>
            <person name="Bluhm B."/>
            <person name="Cannon C."/>
            <person name="Castanera R."/>
            <person name="Culley D."/>
            <person name="Daum C."/>
            <person name="Ezra D."/>
            <person name="Gonzalez J."/>
            <person name="Henrissat B."/>
            <person name="Kuo A."/>
            <person name="Liang C."/>
            <person name="Lipzen A."/>
            <person name="Lutzoni F."/>
            <person name="Magnuson J."/>
            <person name="Mondo S."/>
            <person name="Nolan M."/>
            <person name="Ohm R."/>
            <person name="Pangilinan J."/>
            <person name="Park H.-J."/>
            <person name="Ramirez L."/>
            <person name="Alfaro M."/>
            <person name="Sun H."/>
            <person name="Tritt A."/>
            <person name="Yoshinaga Y."/>
            <person name="Zwiers L.-H."/>
            <person name="Turgeon B."/>
            <person name="Goodwin S."/>
            <person name="Spatafora J."/>
            <person name="Crous P."/>
            <person name="Grigoriev I."/>
        </authorList>
    </citation>
    <scope>NUCLEOTIDE SEQUENCE</scope>
    <source>
        <strain evidence="3">CBS 122368</strain>
    </source>
</reference>
<dbReference type="PANTHER" id="PTHR11552:SF123">
    <property type="entry name" value="GMC OXIDOREDUCTASE (AFU_ORTHOLOGUE AFUA_2G01770)-RELATED"/>
    <property type="match status" value="1"/>
</dbReference>
<dbReference type="Proteomes" id="UP000800094">
    <property type="component" value="Unassembled WGS sequence"/>
</dbReference>
<dbReference type="Pfam" id="PF05199">
    <property type="entry name" value="GMC_oxred_C"/>
    <property type="match status" value="1"/>
</dbReference>
<proteinExistence type="inferred from homology"/>
<dbReference type="AlphaFoldDB" id="A0A6A6IB89"/>
<dbReference type="GO" id="GO:0016614">
    <property type="term" value="F:oxidoreductase activity, acting on CH-OH group of donors"/>
    <property type="evidence" value="ECO:0007669"/>
    <property type="project" value="InterPro"/>
</dbReference>
<comment type="similarity">
    <text evidence="1">Belongs to the GMC oxidoreductase family.</text>
</comment>
<dbReference type="PANTHER" id="PTHR11552">
    <property type="entry name" value="GLUCOSE-METHANOL-CHOLINE GMC OXIDOREDUCTASE"/>
    <property type="match status" value="1"/>
</dbReference>
<dbReference type="GeneID" id="54588320"/>
<dbReference type="InterPro" id="IPR036188">
    <property type="entry name" value="FAD/NAD-bd_sf"/>
</dbReference>
<dbReference type="SUPFAM" id="SSF54373">
    <property type="entry name" value="FAD-linked reductases, C-terminal domain"/>
    <property type="match status" value="1"/>
</dbReference>
<evidence type="ECO:0000313" key="4">
    <source>
        <dbReference type="Proteomes" id="UP000800094"/>
    </source>
</evidence>
<evidence type="ECO:0000313" key="3">
    <source>
        <dbReference type="EMBL" id="KAF2247328.1"/>
    </source>
</evidence>
<accession>A0A6A6IB89</accession>
<dbReference type="SUPFAM" id="SSF51905">
    <property type="entry name" value="FAD/NAD(P)-binding domain"/>
    <property type="match status" value="1"/>
</dbReference>
<evidence type="ECO:0000256" key="1">
    <source>
        <dbReference type="ARBA" id="ARBA00010790"/>
    </source>
</evidence>
<organism evidence="3 4">
    <name type="scientific">Trematosphaeria pertusa</name>
    <dbReference type="NCBI Taxonomy" id="390896"/>
    <lineage>
        <taxon>Eukaryota</taxon>
        <taxon>Fungi</taxon>
        <taxon>Dikarya</taxon>
        <taxon>Ascomycota</taxon>
        <taxon>Pezizomycotina</taxon>
        <taxon>Dothideomycetes</taxon>
        <taxon>Pleosporomycetidae</taxon>
        <taxon>Pleosporales</taxon>
        <taxon>Massarineae</taxon>
        <taxon>Trematosphaeriaceae</taxon>
        <taxon>Trematosphaeria</taxon>
    </lineage>
</organism>
<sequence length="271" mass="29758">MSGLVELKENSLEGLRQPSYAAYPLEGVTVLTEVAVRRVTFTEKKATGVELEDNRVAKATKEVILCAGAYRTPQILLLSGIGAPEVLSHDIPVIQASPGVGRNLFDHFAIYMAFRLRDPSQNLALGSPGWTHPSLFKGLPYNWVVSEPLPEKSFEKLTGESDLLERNLFEVLTVYVPPGIPGIPVDGAHIATSTMLLLPTSRGTVSLRSSSPGDPPKIQSNYLSTEIDREVLMQAARRTLKGDAWNRGRETIHRKRNTFWTRAGLSDTSHG</sequence>
<gene>
    <name evidence="3" type="ORF">BU26DRAFT_597201</name>
</gene>
<keyword evidence="4" id="KW-1185">Reference proteome</keyword>
<dbReference type="InterPro" id="IPR012132">
    <property type="entry name" value="GMC_OxRdtase"/>
</dbReference>
<name>A0A6A6IB89_9PLEO</name>
<dbReference type="Pfam" id="PF00732">
    <property type="entry name" value="GMC_oxred_N"/>
    <property type="match status" value="1"/>
</dbReference>
<dbReference type="GO" id="GO:0050660">
    <property type="term" value="F:flavin adenine dinucleotide binding"/>
    <property type="evidence" value="ECO:0007669"/>
    <property type="project" value="InterPro"/>
</dbReference>
<dbReference type="InterPro" id="IPR000172">
    <property type="entry name" value="GMC_OxRdtase_N"/>
</dbReference>
<dbReference type="RefSeq" id="XP_033682332.1">
    <property type="nucleotide sequence ID" value="XM_033834990.1"/>
</dbReference>
<protein>
    <submittedName>
        <fullName evidence="3">GMC oxidoreductase</fullName>
    </submittedName>
</protein>